<sequence>MSAPPTPPVPKPRARYIRDSLGSTFSLDRDEVGENLQTACANGVHLSTGEGDPGGVVDPTLAAVAGIIATNIPSLAEVATTIGGSAPAPTHLAPTAPPSIDNMAYSIAPHIPSLTGTANTLANSSPAMLNSTPSNSPVPDAASLDSIVCSLASLAGIISSVATPAVSTAPSAPQHPPSLLQPPSPPRIRVPGDTDVGALSQLVMSTLDPTAGVTLPLIEGEPEPKQVLSSQTIIEERPYATVLSCWTSPEEADTESSNEDEDTGVNSAPSGPEGPVEGDPVSTPSMSTNSISVNPSGRIVPARPAPPPPRSAGQSGKSVRQKIPRAATIRVSRKKGGSGSSAPQSAVVRSSWLDVWKGFRHNVLWATFDGQLMSLWKKRTDQFSEVLFHVSSITNVKKQDKRRFSVYFRKKHYDFMAHNDEVHEGWVTSLLASRGQPSPTPPELHGQFTMKDTRSRCYAAVWGHDLWIYPNKEGFQLGIASFSVPLNVATVKPLGKHSFTLITPFKTFSLSVDSSKDLSLWLDTLSSSIRSALSSSQVALRLWENPSNKVCGDCGAANPEWASVNLLLVICQACAGHHRGLSSNLSKVRSLKMDNKIWTEPLMQLFVTYGNLLANQVWAPAVPATEQLRPESPDEKRSKFIQDKYSRGWYRRVHPLTSYESLMDQRLREVVCTNDVGETMSLICSGAKVCQSDLQSLSPILLAERAGQALQTELLRLNEYLEVPPHLHPSANRRPDSAPSGEEDEELHGKLEDDRFLFSLENDSAACDVLDLREVLSVFLKDGPAHQFEMVTLSDQLNCAADDKDGLLTHLVHILKVILPGGVCYAEVIGASAVSKVCVVEVAGDSNHSDAWLLLWEEGVSVHPIHRQPQQTLRMELSELSHHEMDSSENLITMVTGDRSVSLRFQEQHSCQSWYKHLQKALANQSSAPQRPPPPSQRPSRQSLYPVINLASRGSVPPAIERCISHITAHGLQVEGIYRRCGLATKVNRLVQALMTSPSTAPLESDEQGVLDACSSLKQYVRRQASLIPNEQQWLKAAAISGEHSRFKAYQQLLRQLPDDNRATLSALFGHFYMVQVYSQVNKMSAHNLAVILVPTLFQTVTQDLLRLNREFIIHHTLLFLTPGKDEQQAEEEQVTAL</sequence>
<dbReference type="GO" id="GO:0005547">
    <property type="term" value="F:phosphatidylinositol-3,4,5-trisphosphate binding"/>
    <property type="evidence" value="ECO:0007669"/>
    <property type="project" value="TreeGrafter"/>
</dbReference>
<dbReference type="Pfam" id="PF01412">
    <property type="entry name" value="ArfGap"/>
    <property type="match status" value="1"/>
</dbReference>
<dbReference type="GO" id="GO:0005096">
    <property type="term" value="F:GTPase activator activity"/>
    <property type="evidence" value="ECO:0007669"/>
    <property type="project" value="UniProtKB-KW"/>
</dbReference>
<dbReference type="Gene3D" id="1.10.220.150">
    <property type="entry name" value="Arf GTPase activating protein"/>
    <property type="match status" value="1"/>
</dbReference>
<dbReference type="AlphaFoldDB" id="A0A3Q1JX74"/>
<proteinExistence type="predicted"/>
<keyword evidence="1" id="KW-0343">GTPase activation</keyword>
<feature type="region of interest" description="Disordered" evidence="3">
    <location>
        <begin position="247"/>
        <end position="344"/>
    </location>
</feature>
<reference evidence="6" key="2">
    <citation type="submission" date="2025-05" db="UniProtKB">
        <authorList>
            <consortium name="Ensembl"/>
        </authorList>
    </citation>
    <scope>IDENTIFICATION</scope>
</reference>
<keyword evidence="7" id="KW-1185">Reference proteome</keyword>
<dbReference type="Pfam" id="PF00620">
    <property type="entry name" value="RhoGAP"/>
    <property type="match status" value="1"/>
</dbReference>
<feature type="domain" description="Arf-GAP" evidence="4">
    <location>
        <begin position="536"/>
        <end position="660"/>
    </location>
</feature>
<dbReference type="Ensembl" id="ENSATET00000074391.1">
    <property type="protein sequence ID" value="ENSATEP00000078340.1"/>
    <property type="gene ID" value="ENSATEG00000014064.3"/>
</dbReference>
<dbReference type="GO" id="GO:0008270">
    <property type="term" value="F:zinc ion binding"/>
    <property type="evidence" value="ECO:0007669"/>
    <property type="project" value="UniProtKB-KW"/>
</dbReference>
<evidence type="ECO:0000313" key="7">
    <source>
        <dbReference type="Proteomes" id="UP000265040"/>
    </source>
</evidence>
<dbReference type="InterPro" id="IPR011993">
    <property type="entry name" value="PH-like_dom_sf"/>
</dbReference>
<dbReference type="RefSeq" id="XP_026214306.1">
    <property type="nucleotide sequence ID" value="XM_026358521.1"/>
</dbReference>
<dbReference type="PROSITE" id="PS50115">
    <property type="entry name" value="ARFGAP"/>
    <property type="match status" value="1"/>
</dbReference>
<feature type="domain" description="Rho-GAP" evidence="5">
    <location>
        <begin position="942"/>
        <end position="1138"/>
    </location>
</feature>
<keyword evidence="2" id="KW-0863">Zinc-finger</keyword>
<dbReference type="Gene3D" id="2.30.29.30">
    <property type="entry name" value="Pleckstrin-homology domain (PH domain)/Phosphotyrosine-binding domain (PTB)"/>
    <property type="match status" value="2"/>
</dbReference>
<dbReference type="STRING" id="64144.ENSATEP00000020171"/>
<name>A0A3Q1JX74_ANATE</name>
<dbReference type="SMART" id="SM00105">
    <property type="entry name" value="ArfGap"/>
    <property type="match status" value="1"/>
</dbReference>
<organism evidence="6 7">
    <name type="scientific">Anabas testudineus</name>
    <name type="common">Climbing perch</name>
    <name type="synonym">Anthias testudineus</name>
    <dbReference type="NCBI Taxonomy" id="64144"/>
    <lineage>
        <taxon>Eukaryota</taxon>
        <taxon>Metazoa</taxon>
        <taxon>Chordata</taxon>
        <taxon>Craniata</taxon>
        <taxon>Vertebrata</taxon>
        <taxon>Euteleostomi</taxon>
        <taxon>Actinopterygii</taxon>
        <taxon>Neopterygii</taxon>
        <taxon>Teleostei</taxon>
        <taxon>Neoteleostei</taxon>
        <taxon>Acanthomorphata</taxon>
        <taxon>Anabantaria</taxon>
        <taxon>Anabantiformes</taxon>
        <taxon>Anabantoidei</taxon>
        <taxon>Anabantidae</taxon>
        <taxon>Anabas</taxon>
    </lineage>
</organism>
<evidence type="ECO:0000256" key="3">
    <source>
        <dbReference type="SAM" id="MobiDB-lite"/>
    </source>
</evidence>
<dbReference type="InterPro" id="IPR052227">
    <property type="entry name" value="Arf-Rho-GAP_ANK-PH_domain"/>
</dbReference>
<evidence type="ECO:0000259" key="5">
    <source>
        <dbReference type="PROSITE" id="PS50238"/>
    </source>
</evidence>
<dbReference type="SUPFAM" id="SSF57863">
    <property type="entry name" value="ArfGap/RecO-like zinc finger"/>
    <property type="match status" value="1"/>
</dbReference>
<feature type="region of interest" description="Disordered" evidence="3">
    <location>
        <begin position="166"/>
        <end position="189"/>
    </location>
</feature>
<evidence type="ECO:0000313" key="6">
    <source>
        <dbReference type="Ensembl" id="ENSATEP00000020171.1"/>
    </source>
</evidence>
<dbReference type="GeneID" id="113161032"/>
<dbReference type="OrthoDB" id="29546at2759"/>
<feature type="compositionally biased region" description="Acidic residues" evidence="3">
    <location>
        <begin position="250"/>
        <end position="263"/>
    </location>
</feature>
<dbReference type="InterPro" id="IPR037278">
    <property type="entry name" value="ARFGAP/RecO"/>
</dbReference>
<feature type="region of interest" description="Disordered" evidence="3">
    <location>
        <begin position="726"/>
        <end position="746"/>
    </location>
</feature>
<dbReference type="SUPFAM" id="SSF50729">
    <property type="entry name" value="PH domain-like"/>
    <property type="match status" value="2"/>
</dbReference>
<feature type="compositionally biased region" description="Polar residues" evidence="3">
    <location>
        <begin position="282"/>
        <end position="295"/>
    </location>
</feature>
<dbReference type="GO" id="GO:0007165">
    <property type="term" value="P:signal transduction"/>
    <property type="evidence" value="ECO:0007669"/>
    <property type="project" value="InterPro"/>
</dbReference>
<keyword evidence="2" id="KW-0479">Metal-binding</keyword>
<dbReference type="Ensembl" id="ENSATET00000020517.3">
    <property type="protein sequence ID" value="ENSATEP00000020171.1"/>
    <property type="gene ID" value="ENSATEG00000014064.3"/>
</dbReference>
<dbReference type="InterPro" id="IPR001849">
    <property type="entry name" value="PH_domain"/>
</dbReference>
<dbReference type="SMART" id="SM00324">
    <property type="entry name" value="RhoGAP"/>
    <property type="match status" value="1"/>
</dbReference>
<dbReference type="Gene3D" id="1.10.555.10">
    <property type="entry name" value="Rho GTPase activation protein"/>
    <property type="match status" value="1"/>
</dbReference>
<evidence type="ECO:0000259" key="4">
    <source>
        <dbReference type="PROSITE" id="PS50115"/>
    </source>
</evidence>
<reference evidence="6 7" key="1">
    <citation type="submission" date="2021-04" db="EMBL/GenBank/DDBJ databases">
        <authorList>
            <consortium name="Wellcome Sanger Institute Data Sharing"/>
        </authorList>
    </citation>
    <scope>NUCLEOTIDE SEQUENCE [LARGE SCALE GENOMIC DNA]</scope>
</reference>
<dbReference type="RefSeq" id="XP_026214307.1">
    <property type="nucleotide sequence ID" value="XM_026358522.1"/>
</dbReference>
<dbReference type="RefSeq" id="XP_026214309.1">
    <property type="nucleotide sequence ID" value="XM_026358524.1"/>
</dbReference>
<dbReference type="PRINTS" id="PR00405">
    <property type="entry name" value="REVINTRACTNG"/>
</dbReference>
<keyword evidence="2" id="KW-0862">Zinc</keyword>
<protein>
    <recommendedName>
        <fullName evidence="8">ArfGAP with RhoGAP domain, ankyrin repeat and PH domain 1</fullName>
    </recommendedName>
</protein>
<accession>A0A3Q1JX74</accession>
<feature type="compositionally biased region" description="Pro residues" evidence="3">
    <location>
        <begin position="173"/>
        <end position="188"/>
    </location>
</feature>
<feature type="region of interest" description="Disordered" evidence="3">
    <location>
        <begin position="922"/>
        <end position="942"/>
    </location>
</feature>
<dbReference type="PROSITE" id="PS50238">
    <property type="entry name" value="RHOGAP"/>
    <property type="match status" value="1"/>
</dbReference>
<dbReference type="OMA" id="NEVQEGW"/>
<dbReference type="Proteomes" id="UP000265040">
    <property type="component" value="Chromosome 10"/>
</dbReference>
<dbReference type="GO" id="GO:0008360">
    <property type="term" value="P:regulation of cell shape"/>
    <property type="evidence" value="ECO:0007669"/>
    <property type="project" value="TreeGrafter"/>
</dbReference>
<dbReference type="InParanoid" id="A0A3Q1JX74"/>
<evidence type="ECO:0008006" key="8">
    <source>
        <dbReference type="Google" id="ProtNLM"/>
    </source>
</evidence>
<dbReference type="PANTHER" id="PTHR45899:SF5">
    <property type="entry name" value="ARF-GAP WITH RHO-GAP DOMAIN, ANK REPEAT AND PH DOMAIN-CONTAINING PROTEIN 1-LIKE"/>
    <property type="match status" value="1"/>
</dbReference>
<dbReference type="SUPFAM" id="SSF48350">
    <property type="entry name" value="GTPase activation domain, GAP"/>
    <property type="match status" value="1"/>
</dbReference>
<dbReference type="SMART" id="SM00233">
    <property type="entry name" value="PH"/>
    <property type="match status" value="3"/>
</dbReference>
<dbReference type="InterPro" id="IPR000198">
    <property type="entry name" value="RhoGAP_dom"/>
</dbReference>
<dbReference type="InterPro" id="IPR001164">
    <property type="entry name" value="ArfGAP_dom"/>
</dbReference>
<evidence type="ECO:0000256" key="2">
    <source>
        <dbReference type="PROSITE-ProRule" id="PRU00288"/>
    </source>
</evidence>
<dbReference type="InterPro" id="IPR008936">
    <property type="entry name" value="Rho_GTPase_activation_prot"/>
</dbReference>
<dbReference type="GeneTree" id="ENSGT00940000157424"/>
<dbReference type="GO" id="GO:0005737">
    <property type="term" value="C:cytoplasm"/>
    <property type="evidence" value="ECO:0007669"/>
    <property type="project" value="TreeGrafter"/>
</dbReference>
<evidence type="ECO:0000256" key="1">
    <source>
        <dbReference type="ARBA" id="ARBA00022468"/>
    </source>
</evidence>
<dbReference type="PANTHER" id="PTHR45899">
    <property type="entry name" value="RHO GTPASE ACTIVATING PROTEIN AT 15B, ISOFORM C"/>
    <property type="match status" value="1"/>
</dbReference>
<dbReference type="InterPro" id="IPR038508">
    <property type="entry name" value="ArfGAP_dom_sf"/>
</dbReference>